<evidence type="ECO:0000259" key="1">
    <source>
        <dbReference type="PROSITE" id="PS51038"/>
    </source>
</evidence>
<protein>
    <submittedName>
        <fullName evidence="2">Protein winged eye</fullName>
    </submittedName>
</protein>
<proteinExistence type="predicted"/>
<feature type="domain" description="BAH" evidence="1">
    <location>
        <begin position="40"/>
        <end position="158"/>
    </location>
</feature>
<evidence type="ECO:0000313" key="2">
    <source>
        <dbReference type="EMBL" id="CAG6610037.1"/>
    </source>
</evidence>
<dbReference type="AlphaFoldDB" id="A0A8D8LQ97"/>
<dbReference type="GO" id="GO:0003682">
    <property type="term" value="F:chromatin binding"/>
    <property type="evidence" value="ECO:0007669"/>
    <property type="project" value="InterPro"/>
</dbReference>
<dbReference type="PROSITE" id="PS51038">
    <property type="entry name" value="BAH"/>
    <property type="match status" value="1"/>
</dbReference>
<accession>A0A8D8LQ97</accession>
<sequence length="169" mass="19344">MTHFLPEKQLWDWSGPSYKKCTTKKKGRKIFYKCIERGDESLCVGDSAVFLSTETDQPYIGKIDGFWESYASMNVRVKWYYHPVETVGCPDSLPCIDGALFEACHFDENDIQTISHKCQVLSLDEYRTKLDSTGGDSTDLYYLAGQYDHINRKIHLEPDLVPLVEAGEN</sequence>
<reference evidence="2" key="1">
    <citation type="submission" date="2021-05" db="EMBL/GenBank/DDBJ databases">
        <authorList>
            <person name="Alioto T."/>
            <person name="Alioto T."/>
            <person name="Gomez Garrido J."/>
        </authorList>
    </citation>
    <scope>NUCLEOTIDE SEQUENCE</scope>
</reference>
<dbReference type="Pfam" id="PF01426">
    <property type="entry name" value="BAH"/>
    <property type="match status" value="1"/>
</dbReference>
<dbReference type="PANTHER" id="PTHR12505">
    <property type="entry name" value="PHD FINGER TRANSCRIPTION FACTOR"/>
    <property type="match status" value="1"/>
</dbReference>
<organism evidence="2">
    <name type="scientific">Cacopsylla melanoneura</name>
    <dbReference type="NCBI Taxonomy" id="428564"/>
    <lineage>
        <taxon>Eukaryota</taxon>
        <taxon>Metazoa</taxon>
        <taxon>Ecdysozoa</taxon>
        <taxon>Arthropoda</taxon>
        <taxon>Hexapoda</taxon>
        <taxon>Insecta</taxon>
        <taxon>Pterygota</taxon>
        <taxon>Neoptera</taxon>
        <taxon>Paraneoptera</taxon>
        <taxon>Hemiptera</taxon>
        <taxon>Sternorrhyncha</taxon>
        <taxon>Psylloidea</taxon>
        <taxon>Psyllidae</taxon>
        <taxon>Psyllinae</taxon>
        <taxon>Cacopsylla</taxon>
    </lineage>
</organism>
<dbReference type="InterPro" id="IPR052429">
    <property type="entry name" value="BAH_domain_protein"/>
</dbReference>
<name>A0A8D8LQ97_9HEMI</name>
<dbReference type="InterPro" id="IPR001025">
    <property type="entry name" value="BAH_dom"/>
</dbReference>
<dbReference type="EMBL" id="HBUF01016924">
    <property type="protein sequence ID" value="CAG6610037.1"/>
    <property type="molecule type" value="Transcribed_RNA"/>
</dbReference>
<dbReference type="InterPro" id="IPR043151">
    <property type="entry name" value="BAH_sf"/>
</dbReference>
<dbReference type="Gene3D" id="2.30.30.490">
    <property type="match status" value="1"/>
</dbReference>
<dbReference type="PANTHER" id="PTHR12505:SF24">
    <property type="entry name" value="PROTEIN WINGED EYE"/>
    <property type="match status" value="1"/>
</dbReference>